<feature type="domain" description="UspA" evidence="2">
    <location>
        <begin position="1"/>
        <end position="141"/>
    </location>
</feature>
<dbReference type="CDD" id="cd00293">
    <property type="entry name" value="USP-like"/>
    <property type="match status" value="1"/>
</dbReference>
<evidence type="ECO:0000313" key="3">
    <source>
        <dbReference type="EMBL" id="MFC3196726.1"/>
    </source>
</evidence>
<comment type="similarity">
    <text evidence="1">Belongs to the universal stress protein A family.</text>
</comment>
<proteinExistence type="inferred from homology"/>
<dbReference type="InterPro" id="IPR006015">
    <property type="entry name" value="Universal_stress_UspA"/>
</dbReference>
<dbReference type="PANTHER" id="PTHR46268:SF6">
    <property type="entry name" value="UNIVERSAL STRESS PROTEIN UP12"/>
    <property type="match status" value="1"/>
</dbReference>
<dbReference type="RefSeq" id="WP_379019725.1">
    <property type="nucleotide sequence ID" value="NZ_JBHRTA010000009.1"/>
</dbReference>
<comment type="caution">
    <text evidence="3">The sequence shown here is derived from an EMBL/GenBank/DDBJ whole genome shotgun (WGS) entry which is preliminary data.</text>
</comment>
<dbReference type="InterPro" id="IPR006016">
    <property type="entry name" value="UspA"/>
</dbReference>
<reference evidence="4" key="1">
    <citation type="journal article" date="2019" name="Int. J. Syst. Evol. Microbiol.">
        <title>The Global Catalogue of Microorganisms (GCM) 10K type strain sequencing project: providing services to taxonomists for standard genome sequencing and annotation.</title>
        <authorList>
            <consortium name="The Broad Institute Genomics Platform"/>
            <consortium name="The Broad Institute Genome Sequencing Center for Infectious Disease"/>
            <person name="Wu L."/>
            <person name="Ma J."/>
        </authorList>
    </citation>
    <scope>NUCLEOTIDE SEQUENCE [LARGE SCALE GENOMIC DNA]</scope>
    <source>
        <strain evidence="4">KCTC 52416</strain>
    </source>
</reference>
<dbReference type="Pfam" id="PF00582">
    <property type="entry name" value="Usp"/>
    <property type="match status" value="1"/>
</dbReference>
<organism evidence="3 4">
    <name type="scientific">Parapedobacter deserti</name>
    <dbReference type="NCBI Taxonomy" id="1912957"/>
    <lineage>
        <taxon>Bacteria</taxon>
        <taxon>Pseudomonadati</taxon>
        <taxon>Bacteroidota</taxon>
        <taxon>Sphingobacteriia</taxon>
        <taxon>Sphingobacteriales</taxon>
        <taxon>Sphingobacteriaceae</taxon>
        <taxon>Parapedobacter</taxon>
    </lineage>
</organism>
<dbReference type="EMBL" id="JBHRTA010000009">
    <property type="protein sequence ID" value="MFC3196726.1"/>
    <property type="molecule type" value="Genomic_DNA"/>
</dbReference>
<name>A0ABV7JF93_9SPHI</name>
<gene>
    <name evidence="3" type="ORF">ACFOET_03780</name>
</gene>
<dbReference type="Gene3D" id="3.40.50.12370">
    <property type="match status" value="1"/>
</dbReference>
<evidence type="ECO:0000259" key="2">
    <source>
        <dbReference type="Pfam" id="PF00582"/>
    </source>
</evidence>
<evidence type="ECO:0000313" key="4">
    <source>
        <dbReference type="Proteomes" id="UP001595526"/>
    </source>
</evidence>
<dbReference type="PRINTS" id="PR01438">
    <property type="entry name" value="UNVRSLSTRESS"/>
</dbReference>
<keyword evidence="4" id="KW-1185">Reference proteome</keyword>
<dbReference type="SUPFAM" id="SSF52402">
    <property type="entry name" value="Adenine nucleotide alpha hydrolases-like"/>
    <property type="match status" value="1"/>
</dbReference>
<evidence type="ECO:0000256" key="1">
    <source>
        <dbReference type="ARBA" id="ARBA00008791"/>
    </source>
</evidence>
<sequence length="281" mass="31004">MAQTILVPTDFSNNATAATRYAIWLARKLRHNVHILHAYLPFTSAFQSPNANETEEQRARLGAEKSMATFLAGFEDMNGVQISHSLVKNTLVAAVEEYVERNPTAILIMGTHGASGTRRDILGSNTYDVSKSVSVPLLVVPDQPVRFDIGHVAFFTDYHKDDVQSLNDIKAVFGDALEKCTLVHVVGEGVVPTEADTQKLEDWKSSLAQQTGFERLDAQLIQGKENVEVVEETVDRLQADLTLLTLVGGRNFLENLLHKSMAKTIIISPKTPVFLSAKKMD</sequence>
<dbReference type="PANTHER" id="PTHR46268">
    <property type="entry name" value="STRESS RESPONSE PROTEIN NHAX"/>
    <property type="match status" value="1"/>
</dbReference>
<dbReference type="Proteomes" id="UP001595526">
    <property type="component" value="Unassembled WGS sequence"/>
</dbReference>
<protein>
    <submittedName>
        <fullName evidence="3">Universal stress protein</fullName>
    </submittedName>
</protein>
<accession>A0ABV7JF93</accession>